<organism evidence="1 2">
    <name type="scientific">Geomonas propionica</name>
    <dbReference type="NCBI Taxonomy" id="2798582"/>
    <lineage>
        <taxon>Bacteria</taxon>
        <taxon>Pseudomonadati</taxon>
        <taxon>Thermodesulfobacteriota</taxon>
        <taxon>Desulfuromonadia</taxon>
        <taxon>Geobacterales</taxon>
        <taxon>Geobacteraceae</taxon>
        <taxon>Geomonas</taxon>
    </lineage>
</organism>
<comment type="caution">
    <text evidence="1">The sequence shown here is derived from an EMBL/GenBank/DDBJ whole genome shotgun (WGS) entry which is preliminary data.</text>
</comment>
<gene>
    <name evidence="1" type="ORF">JFN90_16675</name>
</gene>
<name>A0ABS0YV03_9BACT</name>
<sequence length="93" mass="9750">MECSLEKGELLSLTGGPFGLTLRCLTGTVWLTKGDGMDYLVRRGSGFELAKGESALAEALEAAELQMRSAGVTEKSNAALAAHPAGPFLPRLL</sequence>
<dbReference type="Pfam" id="PF11142">
    <property type="entry name" value="DUF2917"/>
    <property type="match status" value="1"/>
</dbReference>
<dbReference type="RefSeq" id="WP_199396260.1">
    <property type="nucleotide sequence ID" value="NZ_JAEMHK010000013.1"/>
</dbReference>
<accession>A0ABS0YV03</accession>
<evidence type="ECO:0000313" key="2">
    <source>
        <dbReference type="Proteomes" id="UP000641025"/>
    </source>
</evidence>
<proteinExistence type="predicted"/>
<reference evidence="1 2" key="1">
    <citation type="submission" date="2020-12" db="EMBL/GenBank/DDBJ databases">
        <title>Geomonas sp. Red259, isolated from paddy soil.</title>
        <authorList>
            <person name="Xu Z."/>
            <person name="Zhang Z."/>
            <person name="Masuda Y."/>
            <person name="Itoh H."/>
            <person name="Senoo K."/>
        </authorList>
    </citation>
    <scope>NUCLEOTIDE SEQUENCE [LARGE SCALE GENOMIC DNA]</scope>
    <source>
        <strain evidence="1 2">Red259</strain>
    </source>
</reference>
<evidence type="ECO:0000313" key="1">
    <source>
        <dbReference type="EMBL" id="MBJ6801768.1"/>
    </source>
</evidence>
<dbReference type="Proteomes" id="UP000641025">
    <property type="component" value="Unassembled WGS sequence"/>
</dbReference>
<dbReference type="EMBL" id="JAEMHK010000013">
    <property type="protein sequence ID" value="MBJ6801768.1"/>
    <property type="molecule type" value="Genomic_DNA"/>
</dbReference>
<keyword evidence="2" id="KW-1185">Reference proteome</keyword>
<dbReference type="InterPro" id="IPR021317">
    <property type="entry name" value="DUF2917"/>
</dbReference>
<protein>
    <submittedName>
        <fullName evidence="1">DUF2917 domain-containing protein</fullName>
    </submittedName>
</protein>